<feature type="region of interest" description="Disordered" evidence="1">
    <location>
        <begin position="1"/>
        <end position="81"/>
    </location>
</feature>
<name>A0A4Z0BHM3_9BURK</name>
<accession>A0A4Z0BHM3</accession>
<keyword evidence="3" id="KW-1185">Reference proteome</keyword>
<reference evidence="2 3" key="1">
    <citation type="submission" date="2019-03" db="EMBL/GenBank/DDBJ databases">
        <title>Ramlibacter rhizophilus CCTCC AB2015357, whole genome shotgun sequence.</title>
        <authorList>
            <person name="Zhang X."/>
            <person name="Feng G."/>
            <person name="Zhu H."/>
        </authorList>
    </citation>
    <scope>NUCLEOTIDE SEQUENCE [LARGE SCALE GENOMIC DNA]</scope>
    <source>
        <strain evidence="2 3">CCTCC AB2015357</strain>
    </source>
</reference>
<protein>
    <submittedName>
        <fullName evidence="2">Uncharacterized protein</fullName>
    </submittedName>
</protein>
<evidence type="ECO:0000256" key="1">
    <source>
        <dbReference type="SAM" id="MobiDB-lite"/>
    </source>
</evidence>
<proteinExistence type="predicted"/>
<sequence length="81" mass="8269">MDQGPPSAVQRPVRGRGGGQGQLPPGGPVRDDGARVPGPRAQREPAARSAEVKAPPEAACGRSPLKGAPPAARQSRFRGGR</sequence>
<gene>
    <name evidence="2" type="ORF">EZ242_17945</name>
</gene>
<evidence type="ECO:0000313" key="2">
    <source>
        <dbReference type="EMBL" id="TFY97408.1"/>
    </source>
</evidence>
<evidence type="ECO:0000313" key="3">
    <source>
        <dbReference type="Proteomes" id="UP000297564"/>
    </source>
</evidence>
<dbReference type="Proteomes" id="UP000297564">
    <property type="component" value="Unassembled WGS sequence"/>
</dbReference>
<dbReference type="EMBL" id="SMLL01000007">
    <property type="protein sequence ID" value="TFY97408.1"/>
    <property type="molecule type" value="Genomic_DNA"/>
</dbReference>
<dbReference type="AlphaFoldDB" id="A0A4Z0BHM3"/>
<comment type="caution">
    <text evidence="2">The sequence shown here is derived from an EMBL/GenBank/DDBJ whole genome shotgun (WGS) entry which is preliminary data.</text>
</comment>
<organism evidence="2 3">
    <name type="scientific">Ramlibacter rhizophilus</name>
    <dbReference type="NCBI Taxonomy" id="1781167"/>
    <lineage>
        <taxon>Bacteria</taxon>
        <taxon>Pseudomonadati</taxon>
        <taxon>Pseudomonadota</taxon>
        <taxon>Betaproteobacteria</taxon>
        <taxon>Burkholderiales</taxon>
        <taxon>Comamonadaceae</taxon>
        <taxon>Ramlibacter</taxon>
    </lineage>
</organism>